<sequence>MVPGRTWLMKEPTLQEWRCLQPILGALLEKSRDPSSTVRQMAVRGLGNLVIGAPEKLRKHKGAILTTLQRSLEDVASVEVVAESLLALAKVVTELKGKAVGSAFREITRVTETFFEAEQASLRSASFNLYGVLAASATSRWRSFFREELKNTWSILILHLRDPDPGASLVRAPGTYCRDISAIAACSAAAKSPCRAPPQK</sequence>
<dbReference type="PANTHER" id="PTHR23120:SF22">
    <property type="entry name" value="MAESTRO HEAT-LIKE REPEAT-CONTAINING PROTEIN FAMILY MEMBER 2B"/>
    <property type="match status" value="1"/>
</dbReference>
<dbReference type="SUPFAM" id="SSF48371">
    <property type="entry name" value="ARM repeat"/>
    <property type="match status" value="1"/>
</dbReference>
<organism evidence="2 3">
    <name type="scientific">Nothoprocta perdicaria</name>
    <name type="common">Chilean tinamou</name>
    <name type="synonym">Crypturus perdicarius</name>
    <dbReference type="NCBI Taxonomy" id="30464"/>
    <lineage>
        <taxon>Eukaryota</taxon>
        <taxon>Metazoa</taxon>
        <taxon>Chordata</taxon>
        <taxon>Craniata</taxon>
        <taxon>Vertebrata</taxon>
        <taxon>Euteleostomi</taxon>
        <taxon>Archelosauria</taxon>
        <taxon>Archosauria</taxon>
        <taxon>Dinosauria</taxon>
        <taxon>Saurischia</taxon>
        <taxon>Theropoda</taxon>
        <taxon>Coelurosauria</taxon>
        <taxon>Aves</taxon>
        <taxon>Palaeognathae</taxon>
        <taxon>Tinamiformes</taxon>
        <taxon>Tinamidae</taxon>
        <taxon>Nothoprocta</taxon>
    </lineage>
</organism>
<reference evidence="2" key="1">
    <citation type="submission" date="2025-08" db="UniProtKB">
        <authorList>
            <consortium name="Ensembl"/>
        </authorList>
    </citation>
    <scope>IDENTIFICATION</scope>
</reference>
<dbReference type="GO" id="GO:0005737">
    <property type="term" value="C:cytoplasm"/>
    <property type="evidence" value="ECO:0007669"/>
    <property type="project" value="TreeGrafter"/>
</dbReference>
<dbReference type="InterPro" id="IPR016024">
    <property type="entry name" value="ARM-type_fold"/>
</dbReference>
<feature type="domain" description="Maestro/Maestro-like HEAT-repeats" evidence="1">
    <location>
        <begin position="23"/>
        <end position="165"/>
    </location>
</feature>
<keyword evidence="3" id="KW-1185">Reference proteome</keyword>
<protein>
    <recommendedName>
        <fullName evidence="1">Maestro/Maestro-like HEAT-repeats domain-containing protein</fullName>
    </recommendedName>
</protein>
<dbReference type="InterPro" id="IPR045206">
    <property type="entry name" value="Maestro_heat-like_prot"/>
</dbReference>
<dbReference type="InterPro" id="IPR011989">
    <property type="entry name" value="ARM-like"/>
</dbReference>
<accession>A0A8C6YX93</accession>
<evidence type="ECO:0000259" key="1">
    <source>
        <dbReference type="Pfam" id="PF23227"/>
    </source>
</evidence>
<dbReference type="Proteomes" id="UP000694420">
    <property type="component" value="Unplaced"/>
</dbReference>
<dbReference type="Pfam" id="PF23227">
    <property type="entry name" value="HEAT_MROH2B_C"/>
    <property type="match status" value="1"/>
</dbReference>
<dbReference type="InterPro" id="IPR055406">
    <property type="entry name" value="HEAT_Maestro"/>
</dbReference>
<dbReference type="Gene3D" id="1.25.10.10">
    <property type="entry name" value="Leucine-rich Repeat Variant"/>
    <property type="match status" value="1"/>
</dbReference>
<evidence type="ECO:0000313" key="2">
    <source>
        <dbReference type="Ensembl" id="ENSNPEP00000005637.1"/>
    </source>
</evidence>
<dbReference type="Ensembl" id="ENSNPET00000005778.1">
    <property type="protein sequence ID" value="ENSNPEP00000005637.1"/>
    <property type="gene ID" value="ENSNPEG00000004256.1"/>
</dbReference>
<proteinExistence type="predicted"/>
<name>A0A8C6YX93_NOTPE</name>
<reference evidence="2" key="2">
    <citation type="submission" date="2025-09" db="UniProtKB">
        <authorList>
            <consortium name="Ensembl"/>
        </authorList>
    </citation>
    <scope>IDENTIFICATION</scope>
</reference>
<dbReference type="PANTHER" id="PTHR23120">
    <property type="entry name" value="MAESTRO-RELATED HEAT DOMAIN-CONTAINING"/>
    <property type="match status" value="1"/>
</dbReference>
<evidence type="ECO:0000313" key="3">
    <source>
        <dbReference type="Proteomes" id="UP000694420"/>
    </source>
</evidence>
<dbReference type="AlphaFoldDB" id="A0A8C6YX93"/>